<evidence type="ECO:0000313" key="3">
    <source>
        <dbReference type="Proteomes" id="UP001601948"/>
    </source>
</evidence>
<proteinExistence type="predicted"/>
<keyword evidence="1" id="KW-0472">Membrane</keyword>
<keyword evidence="3" id="KW-1185">Reference proteome</keyword>
<evidence type="ECO:0008006" key="4">
    <source>
        <dbReference type="Google" id="ProtNLM"/>
    </source>
</evidence>
<organism evidence="2 3">
    <name type="scientific">Nocardia suismassiliense</name>
    <dbReference type="NCBI Taxonomy" id="2077092"/>
    <lineage>
        <taxon>Bacteria</taxon>
        <taxon>Bacillati</taxon>
        <taxon>Actinomycetota</taxon>
        <taxon>Actinomycetes</taxon>
        <taxon>Mycobacteriales</taxon>
        <taxon>Nocardiaceae</taxon>
        <taxon>Nocardia</taxon>
    </lineage>
</organism>
<keyword evidence="1" id="KW-1133">Transmembrane helix</keyword>
<feature type="transmembrane region" description="Helical" evidence="1">
    <location>
        <begin position="134"/>
        <end position="152"/>
    </location>
</feature>
<protein>
    <recommendedName>
        <fullName evidence="4">Integral membrane protein</fullName>
    </recommendedName>
</protein>
<feature type="transmembrane region" description="Helical" evidence="1">
    <location>
        <begin position="27"/>
        <end position="49"/>
    </location>
</feature>
<keyword evidence="1" id="KW-0812">Transmembrane</keyword>
<evidence type="ECO:0000256" key="1">
    <source>
        <dbReference type="SAM" id="Phobius"/>
    </source>
</evidence>
<accession>A0ABW6R2W0</accession>
<feature type="transmembrane region" description="Helical" evidence="1">
    <location>
        <begin position="91"/>
        <end position="114"/>
    </location>
</feature>
<gene>
    <name evidence="2" type="ORF">ACFYV7_34080</name>
</gene>
<sequence>MTDTALSLWPAPLRSGAPVEPPRAIRIAYLGMVVALLAGVAEAIVRIAALLEREEVDVASLATGLAMRLGIYLVVLLVAIRMTHGARWARLVLTVGIGVIGLLSLVIEPLAALLSADKFGDLFANTTVESATIGLFRVIHIVAVLVAIPAMYHPEARRFFSPASGESSGQTRAQRQ</sequence>
<dbReference type="EMBL" id="JBIAPI010000011">
    <property type="protein sequence ID" value="MFF3227867.1"/>
    <property type="molecule type" value="Genomic_DNA"/>
</dbReference>
<dbReference type="RefSeq" id="WP_387724189.1">
    <property type="nucleotide sequence ID" value="NZ_JBIAPI010000011.1"/>
</dbReference>
<comment type="caution">
    <text evidence="2">The sequence shown here is derived from an EMBL/GenBank/DDBJ whole genome shotgun (WGS) entry which is preliminary data.</text>
</comment>
<name>A0ABW6R2W0_9NOCA</name>
<feature type="transmembrane region" description="Helical" evidence="1">
    <location>
        <begin position="61"/>
        <end position="79"/>
    </location>
</feature>
<dbReference type="Proteomes" id="UP001601948">
    <property type="component" value="Unassembled WGS sequence"/>
</dbReference>
<evidence type="ECO:0000313" key="2">
    <source>
        <dbReference type="EMBL" id="MFF3227867.1"/>
    </source>
</evidence>
<reference evidence="2 3" key="1">
    <citation type="submission" date="2024-10" db="EMBL/GenBank/DDBJ databases">
        <title>The Natural Products Discovery Center: Release of the First 8490 Sequenced Strains for Exploring Actinobacteria Biosynthetic Diversity.</title>
        <authorList>
            <person name="Kalkreuter E."/>
            <person name="Kautsar S.A."/>
            <person name="Yang D."/>
            <person name="Bader C.D."/>
            <person name="Teijaro C.N."/>
            <person name="Fluegel L."/>
            <person name="Davis C.M."/>
            <person name="Simpson J.R."/>
            <person name="Lauterbach L."/>
            <person name="Steele A.D."/>
            <person name="Gui C."/>
            <person name="Meng S."/>
            <person name="Li G."/>
            <person name="Viehrig K."/>
            <person name="Ye F."/>
            <person name="Su P."/>
            <person name="Kiefer A.F."/>
            <person name="Nichols A."/>
            <person name="Cepeda A.J."/>
            <person name="Yan W."/>
            <person name="Fan B."/>
            <person name="Jiang Y."/>
            <person name="Adhikari A."/>
            <person name="Zheng C.-J."/>
            <person name="Schuster L."/>
            <person name="Cowan T.M."/>
            <person name="Smanski M.J."/>
            <person name="Chevrette M.G."/>
            <person name="De Carvalho L.P.S."/>
            <person name="Shen B."/>
        </authorList>
    </citation>
    <scope>NUCLEOTIDE SEQUENCE [LARGE SCALE GENOMIC DNA]</scope>
    <source>
        <strain evidence="2 3">NPDC003040</strain>
    </source>
</reference>